<dbReference type="InterPro" id="IPR014853">
    <property type="entry name" value="VWF/SSPO/ZAN-like_Cys-rich_dom"/>
</dbReference>
<evidence type="ECO:0000256" key="2">
    <source>
        <dbReference type="ARBA" id="ARBA00023180"/>
    </source>
</evidence>
<feature type="non-terminal residue" evidence="7">
    <location>
        <position position="1123"/>
    </location>
</feature>
<accession>A0AAV2I3K6</accession>
<keyword evidence="4" id="KW-0732">Signal</keyword>
<feature type="disulfide bond" evidence="3">
    <location>
        <begin position="107"/>
        <end position="117"/>
    </location>
</feature>
<dbReference type="InterPro" id="IPR001846">
    <property type="entry name" value="VWF_type-D"/>
</dbReference>
<feature type="disulfide bond" evidence="3">
    <location>
        <begin position="132"/>
        <end position="141"/>
    </location>
</feature>
<evidence type="ECO:0000313" key="7">
    <source>
        <dbReference type="EMBL" id="CAL1541258.1"/>
    </source>
</evidence>
<dbReference type="Pfam" id="PF08742">
    <property type="entry name" value="C8"/>
    <property type="match status" value="1"/>
</dbReference>
<evidence type="ECO:0000256" key="3">
    <source>
        <dbReference type="PROSITE-ProRule" id="PRU00076"/>
    </source>
</evidence>
<evidence type="ECO:0000256" key="4">
    <source>
        <dbReference type="SAM" id="SignalP"/>
    </source>
</evidence>
<evidence type="ECO:0000256" key="1">
    <source>
        <dbReference type="ARBA" id="ARBA00023157"/>
    </source>
</evidence>
<dbReference type="SUPFAM" id="SSF57567">
    <property type="entry name" value="Serine protease inhibitors"/>
    <property type="match status" value="1"/>
</dbReference>
<feature type="domain" description="VWFD" evidence="6">
    <location>
        <begin position="1028"/>
        <end position="1123"/>
    </location>
</feature>
<keyword evidence="1 3" id="KW-1015">Disulfide bond</keyword>
<comment type="caution">
    <text evidence="3">Lacks conserved residue(s) required for the propagation of feature annotation.</text>
</comment>
<dbReference type="PROSITE" id="PS00022">
    <property type="entry name" value="EGF_1"/>
    <property type="match status" value="1"/>
</dbReference>
<dbReference type="InterPro" id="IPR036084">
    <property type="entry name" value="Ser_inhib-like_sf"/>
</dbReference>
<dbReference type="EMBL" id="CAXITT010000421">
    <property type="protein sequence ID" value="CAL1541258.1"/>
    <property type="molecule type" value="Genomic_DNA"/>
</dbReference>
<evidence type="ECO:0000259" key="5">
    <source>
        <dbReference type="PROSITE" id="PS50026"/>
    </source>
</evidence>
<feature type="domain" description="VWFD" evidence="6">
    <location>
        <begin position="214"/>
        <end position="405"/>
    </location>
</feature>
<name>A0AAV2I3K6_LYMST</name>
<dbReference type="PROSITE" id="PS50026">
    <property type="entry name" value="EGF_3"/>
    <property type="match status" value="1"/>
</dbReference>
<evidence type="ECO:0000259" key="6">
    <source>
        <dbReference type="PROSITE" id="PS51233"/>
    </source>
</evidence>
<reference evidence="7 8" key="1">
    <citation type="submission" date="2024-04" db="EMBL/GenBank/DDBJ databases">
        <authorList>
            <consortium name="Genoscope - CEA"/>
            <person name="William W."/>
        </authorList>
    </citation>
    <scope>NUCLEOTIDE SEQUENCE [LARGE SCALE GENOMIC DNA]</scope>
</reference>
<dbReference type="Pfam" id="PF00094">
    <property type="entry name" value="VWD"/>
    <property type="match status" value="2"/>
</dbReference>
<feature type="domain" description="EGF-like" evidence="5">
    <location>
        <begin position="103"/>
        <end position="142"/>
    </location>
</feature>
<dbReference type="AlphaFoldDB" id="A0AAV2I3K6"/>
<dbReference type="Proteomes" id="UP001497497">
    <property type="component" value="Unassembled WGS sequence"/>
</dbReference>
<comment type="caution">
    <text evidence="7">The sequence shown here is derived from an EMBL/GenBank/DDBJ whole genome shotgun (WGS) entry which is preliminary data.</text>
</comment>
<sequence length="1123" mass="122439">MAPTRTSALTMLSLTLWLLTLATSASAGHFCERDQEENIVESHKCSELIKWITGVPPMSFLGGVENPTDPDISSTSKETCLYQRTEHKTVQACCTGWTGTDCDEPVCDPPCANGGLCKEVETWATALPKCECPSPYTGRGCEENLDSMKAGLRYCYSGSTCQGKLQDPNAKAISKCCVDGFSGSWGSQLGSTYGCTPCIATNNTIKVNNTLDYVTCVTYGDSGYRTFDSVLFNYLSLCSAGLVVTPAIQIYSVTQCDTVDKCNCAKTITIFLSSANITYTISGNYLTRTDGVTTDTYDASTLEDNKPTVVDKTSGLVWRREKDQESTYFLFPSLLITLRCDRDGMLAITIPKNSALIPSLAGICGNANGYADDELSLQSEMGAQRQFDKFKNPNIPCGSGLSKCSTPEANTKADEACKPLTTVFYRCHGSVNVNDYVDRCKASYCTSFTTGGIDAAKKAVCNVMSTYQKMCTLVTGEAYLWRSKNLCPKTCNPPYQFNGMITNKCPLTCGQSFVSYTRSTCQSQPYGGCECPSGLARINNTCVEPENCQCKGENGRFYNNGEKVDSLDHCKTCTCGNYGLWECQESPDKCFATCSVLGNSMVKTFDDRMYKIENPCGVLTVVQSDTLTVKVSFSGSSTGDNGEIYNPSTIILTHQGVTSRLEISKTSSTIENALTPQVHVRQIGPHVHLIDVKDIVRIICSQDGTVLVRLKTNIFKGKTVGACGTLDNNKDNDFMSPSNSEMDGDQFLKMFLDCRDSKIAELSPITQNPACNDLTSIVLPPNSRTNMDSYIKQCNSADDLPTFCNLLQSLAMESGLDFATSFPNAGLCIDILCKRRPVDTCDSNCNDHLYSKSCVSETLNICGCEAGEYFNDDGKCVPQVQCGCRDLTDPNKWIAPNAVFMHGCRECVCSGSTLNCDNNCEEVICANSQVPKSKLLATSVDPSCARMICPKPFYANSECMNIATSSQLCFCPEGFKQTQNGGCVQYCPCYQGEKYYNHGERLEYNCQTKICQDGVFVFESERPSDCTGTCVITGSAMKIKPFDTTTLSDFSINGRCEMFLCKIGSDISIQTKAMECGSANKPCMNTITIKTPDLKDDIILKSTNPGTVMVGNKEYNHNLGPNI</sequence>
<dbReference type="Gene3D" id="2.10.25.10">
    <property type="entry name" value="Laminin"/>
    <property type="match status" value="1"/>
</dbReference>
<dbReference type="PROSITE" id="PS51233">
    <property type="entry name" value="VWFD"/>
    <property type="match status" value="3"/>
</dbReference>
<keyword evidence="8" id="KW-1185">Reference proteome</keyword>
<feature type="domain" description="VWFD" evidence="6">
    <location>
        <begin position="592"/>
        <end position="772"/>
    </location>
</feature>
<proteinExistence type="predicted"/>
<dbReference type="SMART" id="SM00181">
    <property type="entry name" value="EGF"/>
    <property type="match status" value="2"/>
</dbReference>
<organism evidence="7 8">
    <name type="scientific">Lymnaea stagnalis</name>
    <name type="common">Great pond snail</name>
    <name type="synonym">Helix stagnalis</name>
    <dbReference type="NCBI Taxonomy" id="6523"/>
    <lineage>
        <taxon>Eukaryota</taxon>
        <taxon>Metazoa</taxon>
        <taxon>Spiralia</taxon>
        <taxon>Lophotrochozoa</taxon>
        <taxon>Mollusca</taxon>
        <taxon>Gastropoda</taxon>
        <taxon>Heterobranchia</taxon>
        <taxon>Euthyneura</taxon>
        <taxon>Panpulmonata</taxon>
        <taxon>Hygrophila</taxon>
        <taxon>Lymnaeoidea</taxon>
        <taxon>Lymnaeidae</taxon>
        <taxon>Lymnaea</taxon>
    </lineage>
</organism>
<keyword evidence="2" id="KW-0325">Glycoprotein</keyword>
<dbReference type="SMART" id="SM00216">
    <property type="entry name" value="VWD"/>
    <property type="match status" value="2"/>
</dbReference>
<evidence type="ECO:0000313" key="8">
    <source>
        <dbReference type="Proteomes" id="UP001497497"/>
    </source>
</evidence>
<protein>
    <submittedName>
        <fullName evidence="7">Uncharacterized protein</fullName>
    </submittedName>
</protein>
<dbReference type="SUPFAM" id="SSF57196">
    <property type="entry name" value="EGF/Laminin"/>
    <property type="match status" value="1"/>
</dbReference>
<gene>
    <name evidence="7" type="ORF">GSLYS_00014875001</name>
</gene>
<keyword evidence="3" id="KW-0245">EGF-like domain</keyword>
<dbReference type="InterPro" id="IPR000742">
    <property type="entry name" value="EGF"/>
</dbReference>
<dbReference type="InterPro" id="IPR050780">
    <property type="entry name" value="Mucin_vWF_Thrombospondin_sf"/>
</dbReference>
<feature type="signal peptide" evidence="4">
    <location>
        <begin position="1"/>
        <end position="27"/>
    </location>
</feature>
<dbReference type="PROSITE" id="PS01186">
    <property type="entry name" value="EGF_2"/>
    <property type="match status" value="1"/>
</dbReference>
<dbReference type="PANTHER" id="PTHR11339:SF402">
    <property type="entry name" value="VWFD DOMAIN-CONTAINING PROTEIN"/>
    <property type="match status" value="1"/>
</dbReference>
<dbReference type="PANTHER" id="PTHR11339">
    <property type="entry name" value="EXTRACELLULAR MATRIX GLYCOPROTEIN RELATED"/>
    <property type="match status" value="1"/>
</dbReference>
<feature type="chain" id="PRO_5043729811" evidence="4">
    <location>
        <begin position="28"/>
        <end position="1123"/>
    </location>
</feature>